<feature type="compositionally biased region" description="Polar residues" evidence="8">
    <location>
        <begin position="486"/>
        <end position="512"/>
    </location>
</feature>
<keyword evidence="7 9" id="KW-0472">Membrane</keyword>
<evidence type="ECO:0000313" key="12">
    <source>
        <dbReference type="Proteomes" id="UP000398389"/>
    </source>
</evidence>
<feature type="region of interest" description="Disordered" evidence="8">
    <location>
        <begin position="564"/>
        <end position="588"/>
    </location>
</feature>
<gene>
    <name evidence="11" type="ORF">SAPINGB_P002820</name>
</gene>
<dbReference type="GO" id="GO:0016787">
    <property type="term" value="F:hydrolase activity"/>
    <property type="evidence" value="ECO:0007669"/>
    <property type="project" value="UniProtKB-KW"/>
</dbReference>
<dbReference type="GO" id="GO:0016020">
    <property type="term" value="C:membrane"/>
    <property type="evidence" value="ECO:0007669"/>
    <property type="project" value="UniProtKB-SubCell"/>
</dbReference>
<feature type="compositionally biased region" description="Polar residues" evidence="8">
    <location>
        <begin position="564"/>
        <end position="574"/>
    </location>
</feature>
<dbReference type="FunFam" id="3.40.50.1820:FF:000095">
    <property type="entry name" value="Triglyceride lipase-cholesterol esterase"/>
    <property type="match status" value="1"/>
</dbReference>
<dbReference type="OrthoDB" id="9974421at2759"/>
<keyword evidence="6" id="KW-0443">Lipid metabolism</keyword>
<evidence type="ECO:0000256" key="6">
    <source>
        <dbReference type="ARBA" id="ARBA00023098"/>
    </source>
</evidence>
<keyword evidence="2 9" id="KW-0812">Transmembrane</keyword>
<keyword evidence="4" id="KW-0442">Lipid degradation</keyword>
<evidence type="ECO:0000256" key="4">
    <source>
        <dbReference type="ARBA" id="ARBA00022963"/>
    </source>
</evidence>
<dbReference type="RefSeq" id="XP_031853429.1">
    <property type="nucleotide sequence ID" value="XM_031997538.1"/>
</dbReference>
<dbReference type="AlphaFoldDB" id="A0A5E8BJ02"/>
<protein>
    <recommendedName>
        <fullName evidence="10">Partial AB-hydrolase lipase domain-containing protein</fullName>
    </recommendedName>
</protein>
<evidence type="ECO:0000256" key="8">
    <source>
        <dbReference type="SAM" id="MobiDB-lite"/>
    </source>
</evidence>
<sequence length="588" mass="65487">MRIPLLGRLPALEWPVLIFSLVLVAIEYILSIITSLLPTFIISFFDSLTSAIFLIFPVSGTSSLIQDPTLDDLVSKIANADGFVEICRLFGYDAEEHIVKTTDGYLLGIHRIRGRHNPRAKSPDGSNSSSPSTKPVVYLHHGLLMNSEVWICNIDPKRTLPFVLADMGYDVWLGNNRGNKYSKKHVMHNPNSVAFWNFSIDDFALYDIPDTINYILYIVQQRDLVYIGFSQGSAQAFATLSINPELNKKVRLFIALAPAMAPPGLQNSVVDSLMRASPSLIYLFFGRKAILKSATFWQSIMYPPFFVTTIDTAISSLFQWHCKNISYPQKLAAYPHLYSYTSVKSVVHWFQIIRSGRFHMYDDDVESPFFKGKYFYRVASFPTQNIKTPILLLYGKADSLVDIGVMTSELPEDSTTAVGFEGYEHLDMIWGDKVDKEIFPYIYSALRQVHHVPNDTAVLALPWIESSSSESKKEVVLRLCLTPNPENSSISSTPIGGSRASTTMNEDYQLSSAKKDSLSGLTIGPLSERKNSKASTLSTSSTDSGKSTASYNQLAAKLSSSFSSTGINFGSSQPVVEVIRSDRHSTEK</sequence>
<keyword evidence="12" id="KW-1185">Reference proteome</keyword>
<dbReference type="SUPFAM" id="SSF53474">
    <property type="entry name" value="alpha/beta-Hydrolases"/>
    <property type="match status" value="1"/>
</dbReference>
<evidence type="ECO:0000256" key="7">
    <source>
        <dbReference type="ARBA" id="ARBA00023136"/>
    </source>
</evidence>
<proteinExistence type="predicted"/>
<dbReference type="Pfam" id="PF04083">
    <property type="entry name" value="Abhydro_lipase"/>
    <property type="match status" value="1"/>
</dbReference>
<dbReference type="GeneID" id="43581638"/>
<evidence type="ECO:0000256" key="3">
    <source>
        <dbReference type="ARBA" id="ARBA00022801"/>
    </source>
</evidence>
<dbReference type="Gene3D" id="3.40.50.1820">
    <property type="entry name" value="alpha/beta hydrolase"/>
    <property type="match status" value="1"/>
</dbReference>
<evidence type="ECO:0000259" key="10">
    <source>
        <dbReference type="Pfam" id="PF04083"/>
    </source>
</evidence>
<dbReference type="InterPro" id="IPR006693">
    <property type="entry name" value="AB_hydrolase_lipase"/>
</dbReference>
<comment type="subcellular location">
    <subcellularLocation>
        <location evidence="1">Membrane</location>
        <topology evidence="1">Single-pass membrane protein</topology>
    </subcellularLocation>
</comment>
<accession>A0A5E8BJ02</accession>
<reference evidence="11 12" key="1">
    <citation type="submission" date="2019-09" db="EMBL/GenBank/DDBJ databases">
        <authorList>
            <person name="Brejova B."/>
        </authorList>
    </citation>
    <scope>NUCLEOTIDE SEQUENCE [LARGE SCALE GENOMIC DNA]</scope>
</reference>
<evidence type="ECO:0000256" key="9">
    <source>
        <dbReference type="SAM" id="Phobius"/>
    </source>
</evidence>
<organism evidence="11 12">
    <name type="scientific">Magnusiomyces paraingens</name>
    <dbReference type="NCBI Taxonomy" id="2606893"/>
    <lineage>
        <taxon>Eukaryota</taxon>
        <taxon>Fungi</taxon>
        <taxon>Dikarya</taxon>
        <taxon>Ascomycota</taxon>
        <taxon>Saccharomycotina</taxon>
        <taxon>Dipodascomycetes</taxon>
        <taxon>Dipodascales</taxon>
        <taxon>Dipodascaceae</taxon>
        <taxon>Magnusiomyces</taxon>
    </lineage>
</organism>
<keyword evidence="3" id="KW-0378">Hydrolase</keyword>
<feature type="compositionally biased region" description="Basic and acidic residues" evidence="8">
    <location>
        <begin position="579"/>
        <end position="588"/>
    </location>
</feature>
<feature type="compositionally biased region" description="Polar residues" evidence="8">
    <location>
        <begin position="533"/>
        <end position="550"/>
    </location>
</feature>
<evidence type="ECO:0000313" key="11">
    <source>
        <dbReference type="EMBL" id="VVT50607.1"/>
    </source>
</evidence>
<feature type="transmembrane region" description="Helical" evidence="9">
    <location>
        <begin position="36"/>
        <end position="56"/>
    </location>
</feature>
<name>A0A5E8BJ02_9ASCO</name>
<evidence type="ECO:0000256" key="2">
    <source>
        <dbReference type="ARBA" id="ARBA00022692"/>
    </source>
</evidence>
<keyword evidence="5 9" id="KW-1133">Transmembrane helix</keyword>
<feature type="region of interest" description="Disordered" evidence="8">
    <location>
        <begin position="486"/>
        <end position="550"/>
    </location>
</feature>
<dbReference type="GO" id="GO:0016042">
    <property type="term" value="P:lipid catabolic process"/>
    <property type="evidence" value="ECO:0007669"/>
    <property type="project" value="UniProtKB-KW"/>
</dbReference>
<evidence type="ECO:0000256" key="1">
    <source>
        <dbReference type="ARBA" id="ARBA00004167"/>
    </source>
</evidence>
<dbReference type="InterPro" id="IPR029058">
    <property type="entry name" value="AB_hydrolase_fold"/>
</dbReference>
<feature type="transmembrane region" description="Helical" evidence="9">
    <location>
        <begin position="12"/>
        <end position="30"/>
    </location>
</feature>
<dbReference type="EMBL" id="CABVLU010000002">
    <property type="protein sequence ID" value="VVT50607.1"/>
    <property type="molecule type" value="Genomic_DNA"/>
</dbReference>
<feature type="domain" description="Partial AB-hydrolase lipase" evidence="10">
    <location>
        <begin position="84"/>
        <end position="153"/>
    </location>
</feature>
<evidence type="ECO:0000256" key="5">
    <source>
        <dbReference type="ARBA" id="ARBA00022989"/>
    </source>
</evidence>
<dbReference type="Proteomes" id="UP000398389">
    <property type="component" value="Unassembled WGS sequence"/>
</dbReference>
<dbReference type="PANTHER" id="PTHR11005">
    <property type="entry name" value="LYSOSOMAL ACID LIPASE-RELATED"/>
    <property type="match status" value="1"/>
</dbReference>